<feature type="coiled-coil region" evidence="1">
    <location>
        <begin position="152"/>
        <end position="179"/>
    </location>
</feature>
<dbReference type="eggNOG" id="COG3409">
    <property type="taxonomic scope" value="Bacteria"/>
</dbReference>
<dbReference type="HOGENOM" id="CLU_006195_0_0_7"/>
<evidence type="ECO:0000313" key="3">
    <source>
        <dbReference type="EMBL" id="EEQ62580.1"/>
    </source>
</evidence>
<dbReference type="EMBL" id="DS990441">
    <property type="protein sequence ID" value="EEQ62580.1"/>
    <property type="molecule type" value="Genomic_DNA"/>
</dbReference>
<feature type="coiled-coil region" evidence="1">
    <location>
        <begin position="745"/>
        <end position="793"/>
    </location>
</feature>
<feature type="compositionally biased region" description="Polar residues" evidence="2">
    <location>
        <begin position="1092"/>
        <end position="1101"/>
    </location>
</feature>
<sequence>MQYLLTSKDTQQWLYDILFSLARDNREIIVYEWGGSIEELDFKESQANKKDLDSKDTNQSTNIQKQTKTYYLSPQGQKLKEKQPYCIRVIAKESKVFTILRDFITSFNTTKEQEVFRTLEILLKDKESLEHLRQCIIKSLKEPIIESIYSLKETKDLNKEELKENVEEVFNNLLGVIEKIYKEGSAYLYKQVLLFFLEIFNLFNIQSVFKKSNALNFGESLAFSSNQTLLNVLKWANSKYNYALIHPILKIFTQDLVPLFALIENTMCHNTLILDDKMLIELSSFNLNSYPKIKANLEQNLAICIKSKEAVFGYLEDSHQANQKTANLENTESKEDKQDSLNVDLRDLEVLSLKGISKGENIQIYNQDFITKALAHQMNLDNNRLFYIESPFFNSREVAELINNTKHKTNNTSYNSKNYLIITNAPKEYNAGLHKELLENILGNKINYPNVSSKDTLPKSDKLHKAPKDYNPIIDYSQYSITIKDNEQDAFVLSLSPFLFLDKEVYDELKLTHKEYERLFLDLSNDDGNTASKYADFIHKPNTIPNLLSYYSIQEHFRALKSKEEILEKEMEYFKESMKFLQEYLDSLTRENTIKYTTITNMPHNQSTNKLQYTCFEVLLLSLTYYVIKHFYRNIQTDCQKWWEIVSNYENINIEGEIIRILPKESFIKVGNNKISLCFSKQEKQRLSQEKREVFCIEELVEYLEETNANTLTNDEIAKALDEYFSSMQNLQKDITDNQNDISIHKETNSSFESMEDNIEELSKALCEMNNKISNLQNELEDKEEKGDLRQEALVLSIDAIIKEYFPFVDYFNGDKFQIAKKLTKTIISFLSVEFREFLFNELGAIYMLGIVAISKIDIKQTRQYRHLKTAIIKERILKQQAFMQLMQMEKIKEQYQLMLTRNTDLKNLKTQDISKYKTILNIKTIQSLNIDLLKSLPQTIQNFIERFWITQYEKSKKDYEKIKFLKLTQKYLAPYATKRMDSSMQEEISYPMPINNALFSSNFANIIIGNKLQIGEFEGKESLFIQHKDTSLQGMRTYLLNKLLAYLCLDELRGMNEQLISIDDISFFYNRDYTRELPTRPRLLKLKHTSGDIQSPNNSTKQEKEAQANFNQSQENINQNKSKEALYNEYKKMEQASNNKSDEDIPLAIEAYHRVMDYLDNLAQGDFNTYLQNDKINSSKHRDFLKDLEIIGNNNLKALYLGINEKQERKDKGMIESDFKENKKKESRNDSNSNTKNNKTNTKQSRPKLIGRLATTIVDTMMGDGEEEIQKKYESEKEEDLSNIEVVGQNGIDISLVSEYSKNILRQIAKNSNYTRVVISSTARTPRRQAEIMYNNIVNKGMREQRKTYKQPGQRVLDVYEIQKKAGKNKEEIIQAMINKINELGASKVSTHCADFNVVNVVDIPHSSLGKNKEKFKSEAIRRLGKTNVLDENSCYHIVIHQQN</sequence>
<keyword evidence="4" id="KW-1185">Reference proteome</keyword>
<proteinExistence type="predicted"/>
<evidence type="ECO:0000256" key="2">
    <source>
        <dbReference type="SAM" id="MobiDB-lite"/>
    </source>
</evidence>
<keyword evidence="1" id="KW-0175">Coiled coil</keyword>
<feature type="compositionally biased region" description="Basic and acidic residues" evidence="2">
    <location>
        <begin position="1213"/>
        <end position="1230"/>
    </location>
</feature>
<protein>
    <submittedName>
        <fullName evidence="3">Ehrlichia chaffeensis immunodominant surface protein repeat protein</fullName>
    </submittedName>
</protein>
<dbReference type="Proteomes" id="UP000003953">
    <property type="component" value="Unassembled WGS sequence"/>
</dbReference>
<evidence type="ECO:0000313" key="4">
    <source>
        <dbReference type="Proteomes" id="UP000003953"/>
    </source>
</evidence>
<name>C5EX36_9HELI</name>
<feature type="region of interest" description="Disordered" evidence="2">
    <location>
        <begin position="1086"/>
        <end position="1120"/>
    </location>
</feature>
<evidence type="ECO:0000256" key="1">
    <source>
        <dbReference type="SAM" id="Coils"/>
    </source>
</evidence>
<organism evidence="3 4">
    <name type="scientific">Helicobacter pullorum MIT 98-5489</name>
    <dbReference type="NCBI Taxonomy" id="537972"/>
    <lineage>
        <taxon>Bacteria</taxon>
        <taxon>Pseudomonadati</taxon>
        <taxon>Campylobacterota</taxon>
        <taxon>Epsilonproteobacteria</taxon>
        <taxon>Campylobacterales</taxon>
        <taxon>Helicobacteraceae</taxon>
        <taxon>Helicobacter</taxon>
    </lineage>
</organism>
<feature type="region of interest" description="Disordered" evidence="2">
    <location>
        <begin position="1213"/>
        <end position="1249"/>
    </location>
</feature>
<accession>C5EX36</accession>
<reference evidence="4" key="1">
    <citation type="journal article" date="2014" name="Genome Announc.">
        <title>Draft genome sequences of six enterohepatic helicobacter species isolated from humans and one from rhesus macaques.</title>
        <authorList>
            <person name="Shen Z."/>
            <person name="Sheh A."/>
            <person name="Young S.K."/>
            <person name="Abouelliel A."/>
            <person name="Ward D.V."/>
            <person name="Earl A.M."/>
            <person name="Fox J.G."/>
        </authorList>
    </citation>
    <scope>NUCLEOTIDE SEQUENCE [LARGE SCALE GENOMIC DNA]</scope>
    <source>
        <strain evidence="4">MIT 98-5489</strain>
    </source>
</reference>
<gene>
    <name evidence="3" type="ORF">HPMG_00037</name>
</gene>
<feature type="compositionally biased region" description="Polar residues" evidence="2">
    <location>
        <begin position="1109"/>
        <end position="1120"/>
    </location>
</feature>
<feature type="compositionally biased region" description="Low complexity" evidence="2">
    <location>
        <begin position="1231"/>
        <end position="1244"/>
    </location>
</feature>